<evidence type="ECO:0000256" key="3">
    <source>
        <dbReference type="ARBA" id="ARBA00022989"/>
    </source>
</evidence>
<evidence type="ECO:0000313" key="7">
    <source>
        <dbReference type="EMBL" id="EFO99948.1"/>
    </source>
</evidence>
<dbReference type="Gene3D" id="1.20.1250.20">
    <property type="entry name" value="MFS general substrate transporter like domains"/>
    <property type="match status" value="1"/>
</dbReference>
<dbReference type="PROSITE" id="PS50850">
    <property type="entry name" value="MFS"/>
    <property type="match status" value="1"/>
</dbReference>
<dbReference type="InterPro" id="IPR005828">
    <property type="entry name" value="MFS_sugar_transport-like"/>
</dbReference>
<dbReference type="GO" id="GO:0022857">
    <property type="term" value="F:transmembrane transporter activity"/>
    <property type="evidence" value="ECO:0007669"/>
    <property type="project" value="InterPro"/>
</dbReference>
<protein>
    <recommendedName>
        <fullName evidence="6">Major facilitator superfamily (MFS) profile domain-containing protein</fullName>
    </recommendedName>
</protein>
<gene>
    <name evidence="7" type="ORF">CRE_18873</name>
</gene>
<keyword evidence="2 5" id="KW-0812">Transmembrane</keyword>
<keyword evidence="8" id="KW-1185">Reference proteome</keyword>
<dbReference type="OrthoDB" id="3936150at2759"/>
<feature type="transmembrane region" description="Helical" evidence="5">
    <location>
        <begin position="197"/>
        <end position="218"/>
    </location>
</feature>
<dbReference type="InParanoid" id="E3LLC2"/>
<dbReference type="PANTHER" id="PTHR24064">
    <property type="entry name" value="SOLUTE CARRIER FAMILY 22 MEMBER"/>
    <property type="match status" value="1"/>
</dbReference>
<comment type="subcellular location">
    <subcellularLocation>
        <location evidence="1">Membrane</location>
        <topology evidence="1">Multi-pass membrane protein</topology>
    </subcellularLocation>
</comment>
<organism evidence="8">
    <name type="scientific">Caenorhabditis remanei</name>
    <name type="common">Caenorhabditis vulgaris</name>
    <dbReference type="NCBI Taxonomy" id="31234"/>
    <lineage>
        <taxon>Eukaryota</taxon>
        <taxon>Metazoa</taxon>
        <taxon>Ecdysozoa</taxon>
        <taxon>Nematoda</taxon>
        <taxon>Chromadorea</taxon>
        <taxon>Rhabditida</taxon>
        <taxon>Rhabditina</taxon>
        <taxon>Rhabditomorpha</taxon>
        <taxon>Rhabditoidea</taxon>
        <taxon>Rhabditidae</taxon>
        <taxon>Peloderinae</taxon>
        <taxon>Caenorhabditis</taxon>
    </lineage>
</organism>
<proteinExistence type="predicted"/>
<dbReference type="InterPro" id="IPR020846">
    <property type="entry name" value="MFS_dom"/>
</dbReference>
<dbReference type="EMBL" id="DS268410">
    <property type="protein sequence ID" value="EFO99948.1"/>
    <property type="molecule type" value="Genomic_DNA"/>
</dbReference>
<feature type="transmembrane region" description="Helical" evidence="5">
    <location>
        <begin position="444"/>
        <end position="464"/>
    </location>
</feature>
<feature type="transmembrane region" description="Helical" evidence="5">
    <location>
        <begin position="274"/>
        <end position="294"/>
    </location>
</feature>
<dbReference type="HOGENOM" id="CLU_439565_0_0_1"/>
<accession>E3LLC2</accession>
<evidence type="ECO:0000256" key="5">
    <source>
        <dbReference type="SAM" id="Phobius"/>
    </source>
</evidence>
<name>E3LLC2_CAERE</name>
<keyword evidence="4 5" id="KW-0472">Membrane</keyword>
<dbReference type="eggNOG" id="KOG0255">
    <property type="taxonomic scope" value="Eukaryota"/>
</dbReference>
<evidence type="ECO:0000259" key="6">
    <source>
        <dbReference type="PROSITE" id="PS50850"/>
    </source>
</evidence>
<evidence type="ECO:0000256" key="4">
    <source>
        <dbReference type="ARBA" id="ARBA00023136"/>
    </source>
</evidence>
<feature type="domain" description="Major facilitator superfamily (MFS) profile" evidence="6">
    <location>
        <begin position="91"/>
        <end position="565"/>
    </location>
</feature>
<feature type="transmembrane region" description="Helical" evidence="5">
    <location>
        <begin position="476"/>
        <end position="495"/>
    </location>
</feature>
<evidence type="ECO:0000256" key="2">
    <source>
        <dbReference type="ARBA" id="ARBA00022692"/>
    </source>
</evidence>
<keyword evidence="3 5" id="KW-1133">Transmembrane helix</keyword>
<sequence>MESNFSNSDSTLKPINNISKIQNKVRKDTVFSENDEYGRRPTYAKKRKEKKDVVFYTNFEEVLQKVNAFGPYQIFCFIVILYASIEWAGNSTFMHVLGSFEPDWNCTLANNNTVKITAPTNDSSCAYIKKNCKSLSPIKQNLEFFSIVGQFQLICDDEDKVEYIEVIMAGSSLIGSIIGGHMGDHFGRQTIFFTGELLIIITSMMCTAAQSWIAFAAIQGVNCFIYGVIETTSLTMMVEFTSNKYRVIMVNAFQWPIAYMTSALIAFLTKGWQVYFVFLNLVSSPLAIGFMLFLESPRWLIARNELSQACDVLNDIAHQRWNNTKARFTTKDISAIHKTEKQGFYWFYHLFRFLNIQVSNFSTKRLAKQSCLQIISVLTYAMVSNTYLFTVTGLHGSILCVSQIISPFSDSAIMFTFLDGVFRLFVPIVIVIFDLMVPSFGRKIQFLGSLVIEGILFGVIIALVATGTCTYDSKPVTILVIIATMINDCIFWINIVQITTQRYPTVIRCIAFGFLHSFRHIGAIIGFIILKPLLTSNWSTGAFVIPEAMIILTIIVGFFFQPETKGKALMDQMVEANYGRMENELPRALMRLAAGHRVDQSEMRQIHRKAMESAKAAELMGQKVESPWVFKEKEGEKEDKKED</sequence>
<dbReference type="Proteomes" id="UP000008281">
    <property type="component" value="Unassembled WGS sequence"/>
</dbReference>
<dbReference type="GO" id="GO:0016020">
    <property type="term" value="C:membrane"/>
    <property type="evidence" value="ECO:0007669"/>
    <property type="project" value="UniProtKB-SubCell"/>
</dbReference>
<feature type="transmembrane region" description="Helical" evidence="5">
    <location>
        <begin position="542"/>
        <end position="560"/>
    </location>
</feature>
<feature type="transmembrane region" description="Helical" evidence="5">
    <location>
        <begin position="224"/>
        <end position="241"/>
    </location>
</feature>
<dbReference type="OMA" id="IQGVNCF"/>
<dbReference type="FunFam" id="1.20.1250.20:FF:000810">
    <property type="entry name" value="Protein CBG12142"/>
    <property type="match status" value="1"/>
</dbReference>
<evidence type="ECO:0000256" key="1">
    <source>
        <dbReference type="ARBA" id="ARBA00004141"/>
    </source>
</evidence>
<dbReference type="InterPro" id="IPR036259">
    <property type="entry name" value="MFS_trans_sf"/>
</dbReference>
<evidence type="ECO:0000313" key="8">
    <source>
        <dbReference type="Proteomes" id="UP000008281"/>
    </source>
</evidence>
<feature type="transmembrane region" description="Helical" evidence="5">
    <location>
        <begin position="412"/>
        <end position="437"/>
    </location>
</feature>
<feature type="transmembrane region" description="Helical" evidence="5">
    <location>
        <begin position="507"/>
        <end position="530"/>
    </location>
</feature>
<dbReference type="SUPFAM" id="SSF103473">
    <property type="entry name" value="MFS general substrate transporter"/>
    <property type="match status" value="1"/>
</dbReference>
<feature type="transmembrane region" description="Helical" evidence="5">
    <location>
        <begin position="248"/>
        <end position="268"/>
    </location>
</feature>
<dbReference type="AlphaFoldDB" id="E3LLC2"/>
<reference evidence="7" key="1">
    <citation type="submission" date="2007-07" db="EMBL/GenBank/DDBJ databases">
        <title>PCAP assembly of the Caenorhabditis remanei genome.</title>
        <authorList>
            <consortium name="The Caenorhabditis remanei Sequencing Consortium"/>
            <person name="Wilson R.K."/>
        </authorList>
    </citation>
    <scope>NUCLEOTIDE SEQUENCE [LARGE SCALE GENOMIC DNA]</scope>
    <source>
        <strain evidence="7">PB4641</strain>
    </source>
</reference>
<dbReference type="STRING" id="31234.E3LLC2"/>
<dbReference type="Pfam" id="PF00083">
    <property type="entry name" value="Sugar_tr"/>
    <property type="match status" value="1"/>
</dbReference>